<dbReference type="PANTHER" id="PTHR43792:SF1">
    <property type="entry name" value="N-ACETYLTRANSFERASE DOMAIN-CONTAINING PROTEIN"/>
    <property type="match status" value="1"/>
</dbReference>
<sequence length="169" mass="19030">MLETERLVLEKLTVEDAPFMLELLNSPLWLQFIGDRKVRTLDDARQYILNGAIKSYEQIGFGPFLVKLKSERTPIGMCGLFKRDTLEDMDIGFAFLPDSIGKGYGFEAATAVVVYARDVLKASRIVGITNQDNQNSIHLLEKLGFCFERKVHLTTGDEVFLFGMSISNS</sequence>
<dbReference type="GO" id="GO:0016747">
    <property type="term" value="F:acyltransferase activity, transferring groups other than amino-acyl groups"/>
    <property type="evidence" value="ECO:0007669"/>
    <property type="project" value="InterPro"/>
</dbReference>
<dbReference type="InterPro" id="IPR000182">
    <property type="entry name" value="GNAT_dom"/>
</dbReference>
<dbReference type="PROSITE" id="PS51186">
    <property type="entry name" value="GNAT"/>
    <property type="match status" value="1"/>
</dbReference>
<proteinExistence type="predicted"/>
<dbReference type="Pfam" id="PF13302">
    <property type="entry name" value="Acetyltransf_3"/>
    <property type="match status" value="1"/>
</dbReference>
<dbReference type="InterPro" id="IPR016181">
    <property type="entry name" value="Acyl_CoA_acyltransferase"/>
</dbReference>
<name>A0A7G5GXT3_9BACT</name>
<dbReference type="AlphaFoldDB" id="A0A7G5GXT3"/>
<dbReference type="SUPFAM" id="SSF55729">
    <property type="entry name" value="Acyl-CoA N-acyltransferases (Nat)"/>
    <property type="match status" value="1"/>
</dbReference>
<dbReference type="Proteomes" id="UP000515369">
    <property type="component" value="Chromosome"/>
</dbReference>
<dbReference type="EMBL" id="CP059732">
    <property type="protein sequence ID" value="QMW03675.1"/>
    <property type="molecule type" value="Genomic_DNA"/>
</dbReference>
<keyword evidence="2" id="KW-0808">Transferase</keyword>
<evidence type="ECO:0000313" key="3">
    <source>
        <dbReference type="Proteomes" id="UP000515369"/>
    </source>
</evidence>
<gene>
    <name evidence="2" type="ORF">H3H32_01580</name>
</gene>
<dbReference type="PANTHER" id="PTHR43792">
    <property type="entry name" value="GNAT FAMILY, PUTATIVE (AFU_ORTHOLOGUE AFUA_3G00765)-RELATED-RELATED"/>
    <property type="match status" value="1"/>
</dbReference>
<evidence type="ECO:0000313" key="2">
    <source>
        <dbReference type="EMBL" id="QMW03675.1"/>
    </source>
</evidence>
<evidence type="ECO:0000259" key="1">
    <source>
        <dbReference type="PROSITE" id="PS51186"/>
    </source>
</evidence>
<accession>A0A7G5GXT3</accession>
<dbReference type="KEGG" id="sfol:H3H32_01580"/>
<dbReference type="Gene3D" id="3.40.630.30">
    <property type="match status" value="1"/>
</dbReference>
<keyword evidence="3" id="KW-1185">Reference proteome</keyword>
<protein>
    <submittedName>
        <fullName evidence="2">GNAT family N-acetyltransferase</fullName>
    </submittedName>
</protein>
<reference evidence="2 3" key="1">
    <citation type="submission" date="2020-07" db="EMBL/GenBank/DDBJ databases">
        <title>Spirosoma foliorum sp. nov., isolated from the leaves on the Nejang mountain Korea, Republic of.</title>
        <authorList>
            <person name="Ho H."/>
            <person name="Lee Y.-J."/>
            <person name="Nurcahyanto D.-A."/>
            <person name="Kim S.-G."/>
        </authorList>
    </citation>
    <scope>NUCLEOTIDE SEQUENCE [LARGE SCALE GENOMIC DNA]</scope>
    <source>
        <strain evidence="2 3">PL0136</strain>
    </source>
</reference>
<dbReference type="RefSeq" id="WP_182460932.1">
    <property type="nucleotide sequence ID" value="NZ_CP059732.1"/>
</dbReference>
<feature type="domain" description="N-acetyltransferase" evidence="1">
    <location>
        <begin position="7"/>
        <end position="167"/>
    </location>
</feature>
<dbReference type="InterPro" id="IPR051531">
    <property type="entry name" value="N-acetyltransferase"/>
</dbReference>
<organism evidence="2 3">
    <name type="scientific">Spirosoma foliorum</name>
    <dbReference type="NCBI Taxonomy" id="2710596"/>
    <lineage>
        <taxon>Bacteria</taxon>
        <taxon>Pseudomonadati</taxon>
        <taxon>Bacteroidota</taxon>
        <taxon>Cytophagia</taxon>
        <taxon>Cytophagales</taxon>
        <taxon>Cytophagaceae</taxon>
        <taxon>Spirosoma</taxon>
    </lineage>
</organism>